<reference evidence="1" key="1">
    <citation type="submission" date="2021-01" db="EMBL/GenBank/DDBJ databases">
        <authorList>
            <consortium name="Genoscope - CEA"/>
            <person name="William W."/>
        </authorList>
    </citation>
    <scope>NUCLEOTIDE SEQUENCE</scope>
</reference>
<evidence type="ECO:0000313" key="1">
    <source>
        <dbReference type="EMBL" id="CAD8083543.1"/>
    </source>
</evidence>
<dbReference type="OrthoDB" id="305369at2759"/>
<keyword evidence="2" id="KW-1185">Reference proteome</keyword>
<dbReference type="AlphaFoldDB" id="A0A8S1N218"/>
<accession>A0A8S1N218</accession>
<comment type="caution">
    <text evidence="1">The sequence shown here is derived from an EMBL/GenBank/DDBJ whole genome shotgun (WGS) entry which is preliminary data.</text>
</comment>
<protein>
    <submittedName>
        <fullName evidence="1">Uncharacterized protein</fullName>
    </submittedName>
</protein>
<evidence type="ECO:0000313" key="2">
    <source>
        <dbReference type="Proteomes" id="UP000692954"/>
    </source>
</evidence>
<sequence>MKLQLIQIIAEKEEQLELNMQSFQSILKDELKEELTKIRTQERQKIEQLFQQNYSLSESICMKQKKNSLFKNSSEKQNNYYKAYKSIMKGQDMKNKDKMNFMNQENIQRFYNYHRYLPITQNSILKEKLMKIKLMNQGQDILWRSIRTLRYHRILKKSNFRLISIKRANKLEMSIIYLYYQIDQLKDNISQFQIQQDQRKRQRAEELEAIEKMRRKRTADRESLRTPYRQIRSSLHRTSLDRYPKDFIRLSNIQQPLHDQHQSSIMHKISLQKSQFISPKQENREITLTLQELDQVKYKYQSALNNILQLETQVIGKLQYNDQFEQFLIQNQNQN</sequence>
<dbReference type="Proteomes" id="UP000692954">
    <property type="component" value="Unassembled WGS sequence"/>
</dbReference>
<proteinExistence type="predicted"/>
<name>A0A8S1N218_9CILI</name>
<gene>
    <name evidence="1" type="ORF">PSON_ATCC_30995.1.T0450139</name>
</gene>
<organism evidence="1 2">
    <name type="scientific">Paramecium sonneborni</name>
    <dbReference type="NCBI Taxonomy" id="65129"/>
    <lineage>
        <taxon>Eukaryota</taxon>
        <taxon>Sar</taxon>
        <taxon>Alveolata</taxon>
        <taxon>Ciliophora</taxon>
        <taxon>Intramacronucleata</taxon>
        <taxon>Oligohymenophorea</taxon>
        <taxon>Peniculida</taxon>
        <taxon>Parameciidae</taxon>
        <taxon>Paramecium</taxon>
    </lineage>
</organism>
<dbReference type="EMBL" id="CAJJDN010000045">
    <property type="protein sequence ID" value="CAD8083543.1"/>
    <property type="molecule type" value="Genomic_DNA"/>
</dbReference>